<dbReference type="SUPFAM" id="SSF53098">
    <property type="entry name" value="Ribonuclease H-like"/>
    <property type="match status" value="1"/>
</dbReference>
<evidence type="ECO:0000313" key="5">
    <source>
        <dbReference type="EMBL" id="MFM2484925.1"/>
    </source>
</evidence>
<proteinExistence type="predicted"/>
<keyword evidence="2" id="KW-0378">Hydrolase</keyword>
<gene>
    <name evidence="5" type="ORF">ABUE30_07575</name>
</gene>
<dbReference type="InterPro" id="IPR036397">
    <property type="entry name" value="RNaseH_sf"/>
</dbReference>
<evidence type="ECO:0000313" key="6">
    <source>
        <dbReference type="Proteomes" id="UP001629953"/>
    </source>
</evidence>
<dbReference type="Pfam" id="PF00929">
    <property type="entry name" value="RNase_T"/>
    <property type="match status" value="1"/>
</dbReference>
<keyword evidence="6" id="KW-1185">Reference proteome</keyword>
<reference evidence="5 6" key="1">
    <citation type="journal article" date="2013" name="Int. J. Syst. Evol. Microbiol.">
        <title>Celerinatantimonas yamalensis sp. nov., a cold-adapted diazotrophic bacterium from a cold permafrost brine.</title>
        <authorList>
            <person name="Shcherbakova V."/>
            <person name="Chuvilskaya N."/>
            <person name="Rivkina E."/>
            <person name="Demidov N."/>
            <person name="Uchaeva V."/>
            <person name="Suetin S."/>
            <person name="Suzina N."/>
            <person name="Gilichinsky D."/>
        </authorList>
    </citation>
    <scope>NUCLEOTIDE SEQUENCE [LARGE SCALE GENOMIC DNA]</scope>
    <source>
        <strain evidence="5 6">C7</strain>
    </source>
</reference>
<dbReference type="RefSeq" id="WP_408623114.1">
    <property type="nucleotide sequence ID" value="NZ_JBEQCT010000002.1"/>
</dbReference>
<dbReference type="InterPro" id="IPR013520">
    <property type="entry name" value="Ribonucl_H"/>
</dbReference>
<feature type="domain" description="Exonuclease" evidence="4">
    <location>
        <begin position="48"/>
        <end position="226"/>
    </location>
</feature>
<sequence>MRPNWLCSPAEKWLKKRNNYPIDQLPDELKPLVLSPQLTLKTNIRDIDILVVDFETTGVDPQNEQILSMGWVVIEKEIIRLSSARYMLINEVIHSSSIANTAKIHQLLPQELSNKGIALSCAFSRLFQAMENKLILVHGTVIEERFFNQYINKTYQLKALPIPWLDTLRMEQARNQMVRRSAHPEDWRLSTSRQHYGLPLYAAHNALVDAMASAELFLAQIMVMFGHEQIDFETIFKISR</sequence>
<evidence type="ECO:0000256" key="2">
    <source>
        <dbReference type="ARBA" id="ARBA00022801"/>
    </source>
</evidence>
<dbReference type="PANTHER" id="PTHR30231">
    <property type="entry name" value="DNA POLYMERASE III SUBUNIT EPSILON"/>
    <property type="match status" value="1"/>
</dbReference>
<comment type="caution">
    <text evidence="5">The sequence shown here is derived from an EMBL/GenBank/DDBJ whole genome shotgun (WGS) entry which is preliminary data.</text>
</comment>
<dbReference type="EMBL" id="JBEQCT010000002">
    <property type="protein sequence ID" value="MFM2484925.1"/>
    <property type="molecule type" value="Genomic_DNA"/>
</dbReference>
<protein>
    <submittedName>
        <fullName evidence="5">Exonuclease domain-containing protein</fullName>
    </submittedName>
</protein>
<dbReference type="InterPro" id="IPR012337">
    <property type="entry name" value="RNaseH-like_sf"/>
</dbReference>
<evidence type="ECO:0000256" key="3">
    <source>
        <dbReference type="ARBA" id="ARBA00022839"/>
    </source>
</evidence>
<dbReference type="SMART" id="SM00479">
    <property type="entry name" value="EXOIII"/>
    <property type="match status" value="1"/>
</dbReference>
<keyword evidence="3 5" id="KW-0269">Exonuclease</keyword>
<dbReference type="GO" id="GO:0004527">
    <property type="term" value="F:exonuclease activity"/>
    <property type="evidence" value="ECO:0007669"/>
    <property type="project" value="UniProtKB-KW"/>
</dbReference>
<evidence type="ECO:0000256" key="1">
    <source>
        <dbReference type="ARBA" id="ARBA00022722"/>
    </source>
</evidence>
<keyword evidence="1" id="KW-0540">Nuclease</keyword>
<evidence type="ECO:0000259" key="4">
    <source>
        <dbReference type="SMART" id="SM00479"/>
    </source>
</evidence>
<dbReference type="CDD" id="cd06127">
    <property type="entry name" value="DEDDh"/>
    <property type="match status" value="1"/>
</dbReference>
<dbReference type="Gene3D" id="3.30.420.10">
    <property type="entry name" value="Ribonuclease H-like superfamily/Ribonuclease H"/>
    <property type="match status" value="1"/>
</dbReference>
<name>A0ABW9G5J0_9GAMM</name>
<dbReference type="Proteomes" id="UP001629953">
    <property type="component" value="Unassembled WGS sequence"/>
</dbReference>
<organism evidence="5 6">
    <name type="scientific">Celerinatantimonas yamalensis</name>
    <dbReference type="NCBI Taxonomy" id="559956"/>
    <lineage>
        <taxon>Bacteria</taxon>
        <taxon>Pseudomonadati</taxon>
        <taxon>Pseudomonadota</taxon>
        <taxon>Gammaproteobacteria</taxon>
        <taxon>Celerinatantimonadaceae</taxon>
        <taxon>Celerinatantimonas</taxon>
    </lineage>
</organism>
<accession>A0ABW9G5J0</accession>
<dbReference type="PANTHER" id="PTHR30231:SF4">
    <property type="entry name" value="PROTEIN NEN2"/>
    <property type="match status" value="1"/>
</dbReference>